<protein>
    <recommendedName>
        <fullName evidence="1">HEPN/Toprim N-terminal domain-containing protein</fullName>
    </recommendedName>
</protein>
<dbReference type="AlphaFoldDB" id="A0A7X9U3R6"/>
<accession>A0A7X9U3R6</accession>
<comment type="caution">
    <text evidence="2">The sequence shown here is derived from an EMBL/GenBank/DDBJ whole genome shotgun (WGS) entry which is preliminary data.</text>
</comment>
<dbReference type="Pfam" id="PF18871">
    <property type="entry name" value="HEPN_Toprim_N"/>
    <property type="match status" value="1"/>
</dbReference>
<feature type="domain" description="HEPN/Toprim N-terminal" evidence="1">
    <location>
        <begin position="1"/>
        <end position="195"/>
    </location>
</feature>
<evidence type="ECO:0000259" key="1">
    <source>
        <dbReference type="Pfam" id="PF18871"/>
    </source>
</evidence>
<dbReference type="InterPro" id="IPR041487">
    <property type="entry name" value="HEPN/Toprim-NTD1"/>
</dbReference>
<proteinExistence type="predicted"/>
<evidence type="ECO:0000313" key="2">
    <source>
        <dbReference type="EMBL" id="NMF47044.1"/>
    </source>
</evidence>
<dbReference type="RefSeq" id="WP_170070939.1">
    <property type="nucleotide sequence ID" value="NZ_JABBCX010000001.1"/>
</dbReference>
<dbReference type="EMBL" id="JABBCX010000001">
    <property type="protein sequence ID" value="NMF47044.1"/>
    <property type="molecule type" value="Genomic_DNA"/>
</dbReference>
<sequence>MGSYADLSLGKLEVAWSKNEFLLSHSELFQENCLLSSPYDDSENEAEKEWYELKLELVKDRLELLGYTLEYAKKQFENSSPFSDEDPLSISFEEVLKILKTVDVSKVTNEFSEEAKPGEFAPQHVQELIKSSRNLDFAFDHWDLSALLENFCPYSQLRVLAESPLNLELPVVWNFDEVVRNGWVERDAITHGVTNKFLIVTEGTSDSRILRKAIDLLRPYINDLFYFVDMEGGYPFTGTGNLFNFVKGLGSINIQNDVLVIFDNDVEGVQAMNRCLELELPRNMRIMKLPDLDEFNSFPTIGPNSEAKSNINSKAAAIECYLDIGRDAKIRWTNYREDTQCYHGSLIAKDKYKKAFLKQNEIVSGYDYRKLERILDSIILECTAIANKALHRTSR</sequence>
<organism evidence="2 3">
    <name type="scientific">Pseudoalteromonas arctica</name>
    <dbReference type="NCBI Taxonomy" id="394751"/>
    <lineage>
        <taxon>Bacteria</taxon>
        <taxon>Pseudomonadati</taxon>
        <taxon>Pseudomonadota</taxon>
        <taxon>Gammaproteobacteria</taxon>
        <taxon>Alteromonadales</taxon>
        <taxon>Pseudoalteromonadaceae</taxon>
        <taxon>Pseudoalteromonas</taxon>
    </lineage>
</organism>
<reference evidence="2 3" key="1">
    <citation type="submission" date="2020-04" db="EMBL/GenBank/DDBJ databases">
        <title>Genome Sequencing and Assembley of Pseudoalteromonas artica.</title>
        <authorList>
            <person name="Akerly B."/>
            <person name="Cook G."/>
        </authorList>
    </citation>
    <scope>NUCLEOTIDE SEQUENCE [LARGE SCALE GENOMIC DNA]</scope>
    <source>
        <strain evidence="2 3">NEC-BIFX-0059</strain>
    </source>
</reference>
<gene>
    <name evidence="2" type="ORF">HHL01_02440</name>
</gene>
<dbReference type="Proteomes" id="UP000519126">
    <property type="component" value="Unassembled WGS sequence"/>
</dbReference>
<evidence type="ECO:0000313" key="3">
    <source>
        <dbReference type="Proteomes" id="UP000519126"/>
    </source>
</evidence>
<name>A0A7X9U3R6_9GAMM</name>
<dbReference type="CDD" id="cd00188">
    <property type="entry name" value="TOPRIM"/>
    <property type="match status" value="1"/>
</dbReference>